<dbReference type="AlphaFoldDB" id="A0A2P4SIH2"/>
<feature type="non-terminal residue" evidence="12">
    <location>
        <position position="235"/>
    </location>
</feature>
<feature type="domain" description="G-protein coupled receptors family 1 profile" evidence="11">
    <location>
        <begin position="32"/>
        <end position="235"/>
    </location>
</feature>
<dbReference type="InterPro" id="IPR017452">
    <property type="entry name" value="GPCR_Rhodpsn_7TM"/>
</dbReference>
<dbReference type="Proteomes" id="UP000237246">
    <property type="component" value="Unassembled WGS sequence"/>
</dbReference>
<accession>A0A2P4SIH2</accession>
<evidence type="ECO:0000256" key="4">
    <source>
        <dbReference type="ARBA" id="ARBA00022725"/>
    </source>
</evidence>
<dbReference type="InterPro" id="IPR050516">
    <property type="entry name" value="Olfactory_GPCR"/>
</dbReference>
<evidence type="ECO:0000256" key="7">
    <source>
        <dbReference type="ARBA" id="ARBA00023136"/>
    </source>
</evidence>
<dbReference type="SUPFAM" id="SSF81321">
    <property type="entry name" value="Family A G protein-coupled receptor-like"/>
    <property type="match status" value="1"/>
</dbReference>
<dbReference type="Pfam" id="PF13853">
    <property type="entry name" value="7tm_4"/>
    <property type="match status" value="1"/>
</dbReference>
<feature type="transmembrane region" description="Helical" evidence="10">
    <location>
        <begin position="20"/>
        <end position="40"/>
    </location>
</feature>
<protein>
    <recommendedName>
        <fullName evidence="11">G-protein coupled receptors family 1 profile domain-containing protein</fullName>
    </recommendedName>
</protein>
<feature type="transmembrane region" description="Helical" evidence="10">
    <location>
        <begin position="120"/>
        <end position="137"/>
    </location>
</feature>
<keyword evidence="6" id="KW-0297">G-protein coupled receptor</keyword>
<comment type="caution">
    <text evidence="12">The sequence shown here is derived from an EMBL/GenBank/DDBJ whole genome shotgun (WGS) entry which is preliminary data.</text>
</comment>
<organism evidence="12 13">
    <name type="scientific">Bambusicola thoracicus</name>
    <name type="common">Chinese bamboo-partridge</name>
    <name type="synonym">Perdix thoracica</name>
    <dbReference type="NCBI Taxonomy" id="9083"/>
    <lineage>
        <taxon>Eukaryota</taxon>
        <taxon>Metazoa</taxon>
        <taxon>Chordata</taxon>
        <taxon>Craniata</taxon>
        <taxon>Vertebrata</taxon>
        <taxon>Euteleostomi</taxon>
        <taxon>Archelosauria</taxon>
        <taxon>Archosauria</taxon>
        <taxon>Dinosauria</taxon>
        <taxon>Saurischia</taxon>
        <taxon>Theropoda</taxon>
        <taxon>Coelurosauria</taxon>
        <taxon>Aves</taxon>
        <taxon>Neognathae</taxon>
        <taxon>Galloanserae</taxon>
        <taxon>Galliformes</taxon>
        <taxon>Phasianidae</taxon>
        <taxon>Perdicinae</taxon>
        <taxon>Bambusicola</taxon>
    </lineage>
</organism>
<evidence type="ECO:0000256" key="2">
    <source>
        <dbReference type="ARBA" id="ARBA00022475"/>
    </source>
</evidence>
<dbReference type="Gene3D" id="1.20.1070.10">
    <property type="entry name" value="Rhodopsin 7-helix transmembrane proteins"/>
    <property type="match status" value="1"/>
</dbReference>
<evidence type="ECO:0000313" key="12">
    <source>
        <dbReference type="EMBL" id="POI23912.1"/>
    </source>
</evidence>
<reference evidence="12 13" key="1">
    <citation type="submission" date="2018-01" db="EMBL/GenBank/DDBJ databases">
        <title>Comparison of the Chinese Bamboo Partridge and Red Junglefowl genome sequences highlights the importance of demography in genome evolution.</title>
        <authorList>
            <person name="Tiley G.P."/>
            <person name="Kimball R.T."/>
            <person name="Braun E.L."/>
            <person name="Burleigh J.G."/>
        </authorList>
    </citation>
    <scope>NUCLEOTIDE SEQUENCE [LARGE SCALE GENOMIC DNA]</scope>
    <source>
        <strain evidence="12">RTK389</strain>
        <tissue evidence="12">Blood</tissue>
    </source>
</reference>
<dbReference type="GO" id="GO:0004930">
    <property type="term" value="F:G protein-coupled receptor activity"/>
    <property type="evidence" value="ECO:0007669"/>
    <property type="project" value="UniProtKB-KW"/>
</dbReference>
<evidence type="ECO:0000256" key="10">
    <source>
        <dbReference type="SAM" id="Phobius"/>
    </source>
</evidence>
<evidence type="ECO:0000256" key="6">
    <source>
        <dbReference type="ARBA" id="ARBA00023040"/>
    </source>
</evidence>
<keyword evidence="2" id="KW-1003">Cell membrane</keyword>
<evidence type="ECO:0000256" key="9">
    <source>
        <dbReference type="ARBA" id="ARBA00023224"/>
    </source>
</evidence>
<keyword evidence="9" id="KW-0807">Transducer</keyword>
<evidence type="ECO:0000259" key="11">
    <source>
        <dbReference type="PROSITE" id="PS50262"/>
    </source>
</evidence>
<keyword evidence="4" id="KW-0716">Sensory transduction</keyword>
<proteinExistence type="predicted"/>
<keyword evidence="13" id="KW-1185">Reference proteome</keyword>
<dbReference type="InterPro" id="IPR000276">
    <property type="entry name" value="GPCR_Rhodpsn"/>
</dbReference>
<feature type="non-terminal residue" evidence="12">
    <location>
        <position position="1"/>
    </location>
</feature>
<evidence type="ECO:0000313" key="13">
    <source>
        <dbReference type="Proteomes" id="UP000237246"/>
    </source>
</evidence>
<comment type="subcellular location">
    <subcellularLocation>
        <location evidence="1">Cell membrane</location>
        <topology evidence="1">Multi-pass membrane protein</topology>
    </subcellularLocation>
</comment>
<dbReference type="GO" id="GO:0005886">
    <property type="term" value="C:plasma membrane"/>
    <property type="evidence" value="ECO:0007669"/>
    <property type="project" value="UniProtKB-SubCell"/>
</dbReference>
<keyword evidence="8" id="KW-0675">Receptor</keyword>
<evidence type="ECO:0000256" key="1">
    <source>
        <dbReference type="ARBA" id="ARBA00004651"/>
    </source>
</evidence>
<evidence type="ECO:0000256" key="8">
    <source>
        <dbReference type="ARBA" id="ARBA00023170"/>
    </source>
</evidence>
<keyword evidence="7 10" id="KW-0472">Membrane</keyword>
<keyword evidence="3 10" id="KW-0812">Transmembrane</keyword>
<dbReference type="InterPro" id="IPR000725">
    <property type="entry name" value="Olfact_rcpt"/>
</dbReference>
<dbReference type="OrthoDB" id="9975554at2759"/>
<name>A0A2P4SIH2_BAMTH</name>
<keyword evidence="4" id="KW-0552">Olfaction</keyword>
<keyword evidence="5 10" id="KW-1133">Transmembrane helix</keyword>
<feature type="transmembrane region" description="Helical" evidence="10">
    <location>
        <begin position="185"/>
        <end position="204"/>
    </location>
</feature>
<dbReference type="EMBL" id="PPHD01045258">
    <property type="protein sequence ID" value="POI23912.1"/>
    <property type="molecule type" value="Genomic_DNA"/>
</dbReference>
<sequence length="235" mass="26106">SKFLLLAFGDRWELWLLHFWLFLGIYVAALLGDGLVIRGIACDHCLHTPMDFFLLNLALLDLGGISTTLPKSMANSLLDSTSISYSGCVAQVVVLVMSYDRYIAIRKPLHYGTLLSSRTCATMAAAAWGCGFLSAVLHTANTFSLPLCQSNAVNQFFCEIPQILKLSHSHVLPQGNRGYCGCCLFSIWVFRFHSFLLCVFGAVLRMPSEQRRYKAFSTCLPHLALVSLFLSTAFF</sequence>
<gene>
    <name evidence="12" type="ORF">CIB84_012340</name>
</gene>
<evidence type="ECO:0000256" key="5">
    <source>
        <dbReference type="ARBA" id="ARBA00022989"/>
    </source>
</evidence>
<dbReference type="PANTHER" id="PTHR26452">
    <property type="entry name" value="OLFACTORY RECEPTOR"/>
    <property type="match status" value="1"/>
</dbReference>
<dbReference type="PROSITE" id="PS50262">
    <property type="entry name" value="G_PROTEIN_RECEP_F1_2"/>
    <property type="match status" value="1"/>
</dbReference>
<evidence type="ECO:0000256" key="3">
    <source>
        <dbReference type="ARBA" id="ARBA00022692"/>
    </source>
</evidence>
<dbReference type="GO" id="GO:0004984">
    <property type="term" value="F:olfactory receptor activity"/>
    <property type="evidence" value="ECO:0007669"/>
    <property type="project" value="InterPro"/>
</dbReference>
<dbReference type="PROSITE" id="PS00237">
    <property type="entry name" value="G_PROTEIN_RECEP_F1_1"/>
    <property type="match status" value="1"/>
</dbReference>